<dbReference type="InterPro" id="IPR036181">
    <property type="entry name" value="MIT_dom_sf"/>
</dbReference>
<comment type="caution">
    <text evidence="3">The sequence shown here is derived from an EMBL/GenBank/DDBJ whole genome shotgun (WGS) entry which is preliminary data.</text>
</comment>
<sequence length="159" mass="18150">MLALQSRAIDHSSKAVKADRAGERRRAFFHYKESLVHLIEWLKLEKAATARDALKVKIHGYMTRAEELKMLLDIGNGARRTTSEVECSSSPITTRADTITEYLCANRNQRSDECEGCDSQQASFLEGPFTMNFDAEDTLRRPNERMSLSEDDTKKENKF</sequence>
<dbReference type="Proteomes" id="UP000019335">
    <property type="component" value="Unassembled WGS sequence"/>
</dbReference>
<proteinExistence type="predicted"/>
<evidence type="ECO:0000256" key="1">
    <source>
        <dbReference type="SAM" id="MobiDB-lite"/>
    </source>
</evidence>
<dbReference type="SUPFAM" id="SSF116846">
    <property type="entry name" value="MIT domain"/>
    <property type="match status" value="1"/>
</dbReference>
<dbReference type="Gene3D" id="1.20.58.80">
    <property type="entry name" value="Phosphotransferase system, lactose/cellobiose-type IIA subunit"/>
    <property type="match status" value="1"/>
</dbReference>
<dbReference type="OrthoDB" id="29072at2759"/>
<dbReference type="InterPro" id="IPR007330">
    <property type="entry name" value="MIT_dom"/>
</dbReference>
<evidence type="ECO:0000313" key="3">
    <source>
        <dbReference type="EMBL" id="EWM22712.1"/>
    </source>
</evidence>
<feature type="domain" description="MIT" evidence="2">
    <location>
        <begin position="1"/>
        <end position="76"/>
    </location>
</feature>
<protein>
    <submittedName>
        <fullName evidence="3">Vacuolar sorting protein</fullName>
    </submittedName>
</protein>
<accession>W7T8H7</accession>
<organism evidence="3 4">
    <name type="scientific">Nannochloropsis gaditana</name>
    <dbReference type="NCBI Taxonomy" id="72520"/>
    <lineage>
        <taxon>Eukaryota</taxon>
        <taxon>Sar</taxon>
        <taxon>Stramenopiles</taxon>
        <taxon>Ochrophyta</taxon>
        <taxon>Eustigmatophyceae</taxon>
        <taxon>Eustigmatales</taxon>
        <taxon>Monodopsidaceae</taxon>
        <taxon>Nannochloropsis</taxon>
    </lineage>
</organism>
<reference evidence="3 4" key="1">
    <citation type="journal article" date="2014" name="Mol. Plant">
        <title>Chromosome Scale Genome Assembly and Transcriptome Profiling of Nannochloropsis gaditana in Nitrogen Depletion.</title>
        <authorList>
            <person name="Corteggiani Carpinelli E."/>
            <person name="Telatin A."/>
            <person name="Vitulo N."/>
            <person name="Forcato C."/>
            <person name="D'Angelo M."/>
            <person name="Schiavon R."/>
            <person name="Vezzi A."/>
            <person name="Giacometti G.M."/>
            <person name="Morosinotto T."/>
            <person name="Valle G."/>
        </authorList>
    </citation>
    <scope>NUCLEOTIDE SEQUENCE [LARGE SCALE GENOMIC DNA]</scope>
    <source>
        <strain evidence="3 4">B-31</strain>
    </source>
</reference>
<dbReference type="Pfam" id="PF04212">
    <property type="entry name" value="MIT"/>
    <property type="match status" value="1"/>
</dbReference>
<evidence type="ECO:0000259" key="2">
    <source>
        <dbReference type="SMART" id="SM00745"/>
    </source>
</evidence>
<feature type="region of interest" description="Disordered" evidence="1">
    <location>
        <begin position="135"/>
        <end position="159"/>
    </location>
</feature>
<dbReference type="EMBL" id="AZIL01002120">
    <property type="protein sequence ID" value="EWM22712.1"/>
    <property type="molecule type" value="Genomic_DNA"/>
</dbReference>
<feature type="compositionally biased region" description="Basic and acidic residues" evidence="1">
    <location>
        <begin position="137"/>
        <end position="159"/>
    </location>
</feature>
<keyword evidence="4" id="KW-1185">Reference proteome</keyword>
<dbReference type="AlphaFoldDB" id="W7T8H7"/>
<gene>
    <name evidence="3" type="ORF">Naga_100639g3</name>
</gene>
<dbReference type="SMART" id="SM00745">
    <property type="entry name" value="MIT"/>
    <property type="match status" value="1"/>
</dbReference>
<name>W7T8H7_9STRA</name>
<evidence type="ECO:0000313" key="4">
    <source>
        <dbReference type="Proteomes" id="UP000019335"/>
    </source>
</evidence>